<evidence type="ECO:0000259" key="8">
    <source>
        <dbReference type="Pfam" id="PF07992"/>
    </source>
</evidence>
<dbReference type="EMBL" id="QNTU01000001">
    <property type="protein sequence ID" value="RBI69142.1"/>
    <property type="molecule type" value="Genomic_DNA"/>
</dbReference>
<evidence type="ECO:0000313" key="9">
    <source>
        <dbReference type="EMBL" id="RBI69142.1"/>
    </source>
</evidence>
<keyword evidence="10" id="KW-1185">Reference proteome</keyword>
<organism evidence="9 10">
    <name type="scientific">Vreelandella sulfidaeris</name>
    <dbReference type="NCBI Taxonomy" id="115553"/>
    <lineage>
        <taxon>Bacteria</taxon>
        <taxon>Pseudomonadati</taxon>
        <taxon>Pseudomonadota</taxon>
        <taxon>Gammaproteobacteria</taxon>
        <taxon>Oceanospirillales</taxon>
        <taxon>Halomonadaceae</taxon>
        <taxon>Vreelandella</taxon>
    </lineage>
</organism>
<proteinExistence type="inferred from homology"/>
<dbReference type="SUPFAM" id="SSF55424">
    <property type="entry name" value="FAD/NAD-linked reductases, dimerisation (C-terminal) domain"/>
    <property type="match status" value="1"/>
</dbReference>
<comment type="similarity">
    <text evidence="1">Belongs to the class-I pyridine nucleotide-disulfide oxidoreductase family.</text>
</comment>
<dbReference type="EC" id="1.8.1.4" evidence="9"/>
<dbReference type="InterPro" id="IPR001100">
    <property type="entry name" value="Pyr_nuc-diS_OxRdtase"/>
</dbReference>
<name>A0A365TTM3_9GAMM</name>
<dbReference type="InterPro" id="IPR016156">
    <property type="entry name" value="FAD/NAD-linked_Rdtase_dimer_sf"/>
</dbReference>
<feature type="binding site" evidence="5">
    <location>
        <begin position="141"/>
        <end position="143"/>
    </location>
    <ligand>
        <name>FAD</name>
        <dbReference type="ChEBI" id="CHEBI:57692"/>
    </ligand>
</feature>
<sequence length="480" mass="51298">MAIRKVDVAIIGAGTAGLTAYNAARKHTDNLLLIEGSHYGTTCARVGCMPSKLLIAAAESAHAAANTGLFGIQVGNIVVNGEKVLERVRKERNKFVESVLATVDAIPSAHKLVGRARFISPGRLMVGEGIEIKADRIVIATGSSPTIPDMFQGLGKRLLVNDSLFELPNLPASVAVFGTGIVGLELGQALSRLGVRVRMFGRSGSLGGIADKAIRDYAEQCFNEEFYLDTRSEVTDVSSVEDGVSISFVHRDKGALTELFDYILVATGRSPNLKELALHNSGLVLDDNGVPLNESSTLQCGNSPVFLVGDANQQAPVLHEAAHEGRIAGDNAGRYPDVIPAERKAPFSVVFCNPQITSVGLSIGRMPAAERENYVVGKSSFEDQGRSKVLGKNRGILKVYAERNSGLFVGAEMFGPAAEHIGHLLAWAVQQRMTVSTMLAMPFYHPVIEEGVRTALRDLYGKMIKADTDVDPCLECGPGT</sequence>
<dbReference type="OrthoDB" id="9800167at2"/>
<dbReference type="AlphaFoldDB" id="A0A365TTM3"/>
<feature type="binding site" evidence="5">
    <location>
        <position position="52"/>
    </location>
    <ligand>
        <name>FAD</name>
        <dbReference type="ChEBI" id="CHEBI:57692"/>
    </ligand>
</feature>
<keyword evidence="5" id="KW-0547">Nucleotide-binding</keyword>
<feature type="binding site" evidence="5">
    <location>
        <position position="268"/>
    </location>
    <ligand>
        <name>NAD(+)</name>
        <dbReference type="ChEBI" id="CHEBI:57540"/>
    </ligand>
</feature>
<dbReference type="RefSeq" id="WP_113267798.1">
    <property type="nucleotide sequence ID" value="NZ_QNTU01000001.1"/>
</dbReference>
<comment type="cofactor">
    <cofactor evidence="5">
        <name>FAD</name>
        <dbReference type="ChEBI" id="CHEBI:57692"/>
    </cofactor>
    <text evidence="5">Binds 1 FAD per subunit.</text>
</comment>
<dbReference type="Pfam" id="PF02852">
    <property type="entry name" value="Pyr_redox_dim"/>
    <property type="match status" value="1"/>
</dbReference>
<feature type="domain" description="Pyridine nucleotide-disulphide oxidoreductase dimerisation" evidence="7">
    <location>
        <begin position="348"/>
        <end position="455"/>
    </location>
</feature>
<dbReference type="SUPFAM" id="SSF51905">
    <property type="entry name" value="FAD/NAD(P)-binding domain"/>
    <property type="match status" value="1"/>
</dbReference>
<evidence type="ECO:0000256" key="4">
    <source>
        <dbReference type="PIRSR" id="PIRSR000350-2"/>
    </source>
</evidence>
<dbReference type="Gene3D" id="3.30.390.30">
    <property type="match status" value="1"/>
</dbReference>
<feature type="disulfide bond" description="Redox-active" evidence="6">
    <location>
        <begin position="43"/>
        <end position="48"/>
    </location>
</feature>
<dbReference type="Gene3D" id="3.50.50.60">
    <property type="entry name" value="FAD/NAD(P)-binding domain"/>
    <property type="match status" value="2"/>
</dbReference>
<dbReference type="PRINTS" id="PR00411">
    <property type="entry name" value="PNDRDTASEI"/>
</dbReference>
<feature type="active site" description="Proton acceptor" evidence="4">
    <location>
        <position position="445"/>
    </location>
</feature>
<evidence type="ECO:0000256" key="5">
    <source>
        <dbReference type="PIRSR" id="PIRSR000350-3"/>
    </source>
</evidence>
<dbReference type="NCBIfam" id="NF004939">
    <property type="entry name" value="PRK06292.1-1"/>
    <property type="match status" value="1"/>
</dbReference>
<keyword evidence="3 5" id="KW-0274">FAD</keyword>
<dbReference type="InterPro" id="IPR036188">
    <property type="entry name" value="FAD/NAD-bd_sf"/>
</dbReference>
<comment type="caution">
    <text evidence="9">The sequence shown here is derived from an EMBL/GenBank/DDBJ whole genome shotgun (WGS) entry which is preliminary data.</text>
</comment>
<evidence type="ECO:0000256" key="3">
    <source>
        <dbReference type="ARBA" id="ARBA00022827"/>
    </source>
</evidence>
<dbReference type="Proteomes" id="UP000252204">
    <property type="component" value="Unassembled WGS sequence"/>
</dbReference>
<feature type="binding site" evidence="5">
    <location>
        <position position="310"/>
    </location>
    <ligand>
        <name>FAD</name>
        <dbReference type="ChEBI" id="CHEBI:57692"/>
    </ligand>
</feature>
<dbReference type="GO" id="GO:0004148">
    <property type="term" value="F:dihydrolipoyl dehydrogenase (NADH) activity"/>
    <property type="evidence" value="ECO:0007669"/>
    <property type="project" value="UniProtKB-EC"/>
</dbReference>
<evidence type="ECO:0000256" key="1">
    <source>
        <dbReference type="ARBA" id="ARBA00007532"/>
    </source>
</evidence>
<evidence type="ECO:0000313" key="10">
    <source>
        <dbReference type="Proteomes" id="UP000252204"/>
    </source>
</evidence>
<dbReference type="Pfam" id="PF07992">
    <property type="entry name" value="Pyr_redox_2"/>
    <property type="match status" value="1"/>
</dbReference>
<feature type="binding site" evidence="5">
    <location>
        <begin position="178"/>
        <end position="185"/>
    </location>
    <ligand>
        <name>NAD(+)</name>
        <dbReference type="ChEBI" id="CHEBI:57540"/>
    </ligand>
</feature>
<evidence type="ECO:0000256" key="6">
    <source>
        <dbReference type="PIRSR" id="PIRSR000350-4"/>
    </source>
</evidence>
<reference evidence="10" key="1">
    <citation type="submission" date="2018-06" db="EMBL/GenBank/DDBJ databases">
        <title>Whole genome sequencing of four bacterial strains from South Shetland trench revealing bio-synthetic gene clusters.</title>
        <authorList>
            <person name="Abdel-Mageed W.M."/>
            <person name="Lehri B."/>
            <person name="Jarmusch S."/>
            <person name="Miranda K."/>
            <person name="Goodfellow M."/>
            <person name="Jaspars M."/>
            <person name="Karlyshev A.V."/>
        </authorList>
    </citation>
    <scope>NUCLEOTIDE SEQUENCE [LARGE SCALE GENOMIC DNA]</scope>
    <source>
        <strain evidence="10">SST4</strain>
    </source>
</reference>
<dbReference type="GO" id="GO:0003955">
    <property type="term" value="F:NAD(P)H dehydrogenase (quinone) activity"/>
    <property type="evidence" value="ECO:0007669"/>
    <property type="project" value="TreeGrafter"/>
</dbReference>
<dbReference type="PANTHER" id="PTHR43014:SF4">
    <property type="entry name" value="PYRIDINE NUCLEOTIDE-DISULFIDE OXIDOREDUCTASE RCLA-RELATED"/>
    <property type="match status" value="1"/>
</dbReference>
<gene>
    <name evidence="9" type="ORF">DQ400_00055</name>
</gene>
<dbReference type="GO" id="GO:0050660">
    <property type="term" value="F:flavin adenine dinucleotide binding"/>
    <property type="evidence" value="ECO:0007669"/>
    <property type="project" value="TreeGrafter"/>
</dbReference>
<accession>A0A365TTM3</accession>
<evidence type="ECO:0000256" key="2">
    <source>
        <dbReference type="ARBA" id="ARBA00022630"/>
    </source>
</evidence>
<dbReference type="InterPro" id="IPR004099">
    <property type="entry name" value="Pyr_nucl-diS_OxRdtase_dimer"/>
</dbReference>
<protein>
    <submittedName>
        <fullName evidence="9">Dihydrolipoyl dehydrogenase</fullName>
        <ecNumber evidence="9">1.8.1.4</ecNumber>
    </submittedName>
</protein>
<keyword evidence="9" id="KW-0560">Oxidoreductase</keyword>
<dbReference type="PANTHER" id="PTHR43014">
    <property type="entry name" value="MERCURIC REDUCTASE"/>
    <property type="match status" value="1"/>
</dbReference>
<dbReference type="InterPro" id="IPR023753">
    <property type="entry name" value="FAD/NAD-binding_dom"/>
</dbReference>
<dbReference type="InterPro" id="IPR036324">
    <property type="entry name" value="Mn/Fe_SOD_N_sf"/>
</dbReference>
<dbReference type="PRINTS" id="PR00368">
    <property type="entry name" value="FADPNR"/>
</dbReference>
<dbReference type="Gene3D" id="1.10.287.990">
    <property type="entry name" value="Fe,Mn superoxide dismutase (SOD) domain"/>
    <property type="match status" value="1"/>
</dbReference>
<keyword evidence="5" id="KW-0520">NAD</keyword>
<feature type="domain" description="FAD/NAD(P)-binding" evidence="8">
    <location>
        <begin position="7"/>
        <end position="323"/>
    </location>
</feature>
<dbReference type="PIRSF" id="PIRSF000350">
    <property type="entry name" value="Mercury_reductase_MerA"/>
    <property type="match status" value="1"/>
</dbReference>
<keyword evidence="2" id="KW-0285">Flavoprotein</keyword>
<evidence type="ECO:0000259" key="7">
    <source>
        <dbReference type="Pfam" id="PF02852"/>
    </source>
</evidence>